<evidence type="ECO:0000256" key="1">
    <source>
        <dbReference type="SAM" id="MobiDB-lite"/>
    </source>
</evidence>
<feature type="region of interest" description="Disordered" evidence="1">
    <location>
        <begin position="1"/>
        <end position="51"/>
    </location>
</feature>
<evidence type="ECO:0000256" key="2">
    <source>
        <dbReference type="SAM" id="Phobius"/>
    </source>
</evidence>
<dbReference type="EMBL" id="AOLR01000002">
    <property type="protein sequence ID" value="EMA16247.1"/>
    <property type="molecule type" value="Genomic_DNA"/>
</dbReference>
<proteinExistence type="predicted"/>
<keyword evidence="4" id="KW-1185">Reference proteome</keyword>
<dbReference type="InterPro" id="IPR055972">
    <property type="entry name" value="DUF7550"/>
</dbReference>
<feature type="transmembrane region" description="Helical" evidence="2">
    <location>
        <begin position="58"/>
        <end position="79"/>
    </location>
</feature>
<organism evidence="3 4">
    <name type="scientific">Haloarcula marismortui ATCC 33800</name>
    <dbReference type="NCBI Taxonomy" id="662476"/>
    <lineage>
        <taxon>Archaea</taxon>
        <taxon>Methanobacteriati</taxon>
        <taxon>Methanobacteriota</taxon>
        <taxon>Stenosarchaea group</taxon>
        <taxon>Halobacteria</taxon>
        <taxon>Halobacteriales</taxon>
        <taxon>Haloarculaceae</taxon>
        <taxon>Haloarcula</taxon>
    </lineage>
</organism>
<keyword evidence="2" id="KW-1133">Transmembrane helix</keyword>
<dbReference type="GeneID" id="64822005"/>
<dbReference type="Proteomes" id="UP000011659">
    <property type="component" value="Unassembled WGS sequence"/>
</dbReference>
<keyword evidence="2" id="KW-0812">Transmembrane</keyword>
<name>M0K486_9EURY</name>
<dbReference type="AlphaFoldDB" id="M0K486"/>
<reference evidence="3 4" key="1">
    <citation type="journal article" date="2014" name="PLoS Genet.">
        <title>Phylogenetically driven sequencing of extremely halophilic archaea reveals strategies for static and dynamic osmo-response.</title>
        <authorList>
            <person name="Becker E.A."/>
            <person name="Seitzer P.M."/>
            <person name="Tritt A."/>
            <person name="Larsen D."/>
            <person name="Krusor M."/>
            <person name="Yao A.I."/>
            <person name="Wu D."/>
            <person name="Madern D."/>
            <person name="Eisen J.A."/>
            <person name="Darling A.E."/>
            <person name="Facciotti M.T."/>
        </authorList>
    </citation>
    <scope>NUCLEOTIDE SEQUENCE [LARGE SCALE GENOMIC DNA]</scope>
    <source>
        <strain evidence="3 4">ATCC 33800</strain>
    </source>
</reference>
<protein>
    <submittedName>
        <fullName evidence="3">Uncharacterized protein</fullName>
    </submittedName>
</protein>
<sequence length="80" mass="8685">MQWESDSYTYGAPEAPTMADDHHEEDRPDYDPEHVELPAREPPLRSTAPQSSFTMSQVGTGLGVLLVGLVLTFGIALALA</sequence>
<evidence type="ECO:0000313" key="3">
    <source>
        <dbReference type="EMBL" id="EMA16247.1"/>
    </source>
</evidence>
<keyword evidence="2" id="KW-0472">Membrane</keyword>
<dbReference type="Pfam" id="PF24418">
    <property type="entry name" value="DUF7550"/>
    <property type="match status" value="1"/>
</dbReference>
<gene>
    <name evidence="3" type="ORF">C436_00700</name>
</gene>
<dbReference type="PATRIC" id="fig|662476.7.peg.140"/>
<dbReference type="RefSeq" id="WP_004956993.1">
    <property type="nucleotide sequence ID" value="NZ_AOLR01000002.1"/>
</dbReference>
<feature type="compositionally biased region" description="Basic and acidic residues" evidence="1">
    <location>
        <begin position="19"/>
        <end position="43"/>
    </location>
</feature>
<accession>M0K486</accession>
<comment type="caution">
    <text evidence="3">The sequence shown here is derived from an EMBL/GenBank/DDBJ whole genome shotgun (WGS) entry which is preliminary data.</text>
</comment>
<evidence type="ECO:0000313" key="4">
    <source>
        <dbReference type="Proteomes" id="UP000011659"/>
    </source>
</evidence>